<accession>A0A2M9D8V3</accession>
<dbReference type="EMBL" id="PGFH01000001">
    <property type="protein sequence ID" value="PJJ82156.1"/>
    <property type="molecule type" value="Genomic_DNA"/>
</dbReference>
<dbReference type="PANTHER" id="PTHR21180">
    <property type="entry name" value="ENDONUCLEASE/EXONUCLEASE/PHOSPHATASE FAMILY DOMAIN-CONTAINING PROTEIN 1"/>
    <property type="match status" value="1"/>
</dbReference>
<gene>
    <name evidence="3" type="ORF">CLV85_1347</name>
</gene>
<dbReference type="SUPFAM" id="SSF47781">
    <property type="entry name" value="RuvA domain 2-like"/>
    <property type="match status" value="1"/>
</dbReference>
<keyword evidence="4" id="KW-1185">Reference proteome</keyword>
<feature type="transmembrane region" description="Helical" evidence="1">
    <location>
        <begin position="18"/>
        <end position="38"/>
    </location>
</feature>
<dbReference type="Gene3D" id="3.10.560.10">
    <property type="entry name" value="Outer membrane lipoprotein wza domain like"/>
    <property type="match status" value="1"/>
</dbReference>
<dbReference type="GO" id="GO:0015627">
    <property type="term" value="C:type II protein secretion system complex"/>
    <property type="evidence" value="ECO:0007669"/>
    <property type="project" value="TreeGrafter"/>
</dbReference>
<evidence type="ECO:0000259" key="2">
    <source>
        <dbReference type="Pfam" id="PF10531"/>
    </source>
</evidence>
<dbReference type="InterPro" id="IPR019554">
    <property type="entry name" value="Soluble_ligand-bd"/>
</dbReference>
<dbReference type="InterPro" id="IPR010994">
    <property type="entry name" value="RuvA_2-like"/>
</dbReference>
<dbReference type="Gene3D" id="1.10.150.310">
    <property type="entry name" value="Tex RuvX-like domain-like"/>
    <property type="match status" value="1"/>
</dbReference>
<keyword evidence="1" id="KW-0472">Membrane</keyword>
<dbReference type="Pfam" id="PF10531">
    <property type="entry name" value="SLBB"/>
    <property type="match status" value="1"/>
</dbReference>
<organism evidence="3 4">
    <name type="scientific">Salinibacterium amurskyense</name>
    <dbReference type="NCBI Taxonomy" id="205941"/>
    <lineage>
        <taxon>Bacteria</taxon>
        <taxon>Bacillati</taxon>
        <taxon>Actinomycetota</taxon>
        <taxon>Actinomycetes</taxon>
        <taxon>Micrococcales</taxon>
        <taxon>Microbacteriaceae</taxon>
        <taxon>Salinibacterium</taxon>
    </lineage>
</organism>
<keyword evidence="1" id="KW-1133">Transmembrane helix</keyword>
<evidence type="ECO:0000256" key="1">
    <source>
        <dbReference type="SAM" id="Phobius"/>
    </source>
</evidence>
<dbReference type="AlphaFoldDB" id="A0A2M9D8V3"/>
<dbReference type="Proteomes" id="UP000231742">
    <property type="component" value="Unassembled WGS sequence"/>
</dbReference>
<feature type="domain" description="Soluble ligand binding" evidence="2">
    <location>
        <begin position="68"/>
        <end position="119"/>
    </location>
</feature>
<name>A0A2M9D8V3_9MICO</name>
<proteinExistence type="predicted"/>
<sequence length="198" mass="20280">MGVEEFEQARKARLRVRVGAVIVVVLVALGCAVLATALTGSPTAVEIARGELGSGDGAFAVESPALFVHVTGAVVRPGLFELTEGSRVIDAIAAAGGFAEDAKQDQLNLARVLTDGEQFAVPAVGDEAAAATASDGRVNLNTADAAALDTLPRIGPAMAARILAWREANGRFTSIDDLRNVAGIGDATFDGLRDLVTV</sequence>
<keyword evidence="1" id="KW-0812">Transmembrane</keyword>
<protein>
    <submittedName>
        <fullName evidence="3">Competence protein ComEA</fullName>
    </submittedName>
</protein>
<dbReference type="InterPro" id="IPR051675">
    <property type="entry name" value="Endo/Exo/Phosphatase_dom_1"/>
</dbReference>
<evidence type="ECO:0000313" key="3">
    <source>
        <dbReference type="EMBL" id="PJJ82156.1"/>
    </source>
</evidence>
<comment type="caution">
    <text evidence="3">The sequence shown here is derived from an EMBL/GenBank/DDBJ whole genome shotgun (WGS) entry which is preliminary data.</text>
</comment>
<dbReference type="Pfam" id="PF12836">
    <property type="entry name" value="HHH_3"/>
    <property type="match status" value="1"/>
</dbReference>
<dbReference type="PANTHER" id="PTHR21180:SF32">
    <property type="entry name" value="ENDONUCLEASE_EXONUCLEASE_PHOSPHATASE FAMILY DOMAIN-CONTAINING PROTEIN 1"/>
    <property type="match status" value="1"/>
</dbReference>
<evidence type="ECO:0000313" key="4">
    <source>
        <dbReference type="Proteomes" id="UP000231742"/>
    </source>
</evidence>
<reference evidence="3 4" key="1">
    <citation type="submission" date="2017-11" db="EMBL/GenBank/DDBJ databases">
        <title>Genomic Encyclopedia of Archaeal and Bacterial Type Strains, Phase II (KMG-II): From Individual Species to Whole Genera.</title>
        <authorList>
            <person name="Goeker M."/>
        </authorList>
    </citation>
    <scope>NUCLEOTIDE SEQUENCE [LARGE SCALE GENOMIC DNA]</scope>
    <source>
        <strain evidence="3 4">DSM 16400</strain>
    </source>
</reference>
<dbReference type="GO" id="GO:0015628">
    <property type="term" value="P:protein secretion by the type II secretion system"/>
    <property type="evidence" value="ECO:0007669"/>
    <property type="project" value="TreeGrafter"/>
</dbReference>